<dbReference type="FunCoup" id="L2GM91">
    <property type="interactions" value="189"/>
</dbReference>
<gene>
    <name evidence="4" type="primary">RPS1</name>
    <name evidence="6" type="ORF">VICG_00978</name>
</gene>
<keyword evidence="2 4" id="KW-0689">Ribosomal protein</keyword>
<organism evidence="6 7">
    <name type="scientific">Vittaforma corneae (strain ATCC 50505)</name>
    <name type="common">Microsporidian parasite</name>
    <name type="synonym">Nosema corneum</name>
    <dbReference type="NCBI Taxonomy" id="993615"/>
    <lineage>
        <taxon>Eukaryota</taxon>
        <taxon>Fungi</taxon>
        <taxon>Fungi incertae sedis</taxon>
        <taxon>Microsporidia</taxon>
        <taxon>Nosematidae</taxon>
        <taxon>Vittaforma</taxon>
    </lineage>
</organism>
<protein>
    <recommendedName>
        <fullName evidence="4">Small ribosomal subunit protein eS1</fullName>
    </recommendedName>
</protein>
<feature type="region of interest" description="Disordered" evidence="5">
    <location>
        <begin position="1"/>
        <end position="28"/>
    </location>
</feature>
<evidence type="ECO:0000256" key="2">
    <source>
        <dbReference type="ARBA" id="ARBA00022980"/>
    </source>
</evidence>
<proteinExistence type="inferred from homology"/>
<evidence type="ECO:0000313" key="6">
    <source>
        <dbReference type="EMBL" id="ELA41961.1"/>
    </source>
</evidence>
<dbReference type="VEuPathDB" id="MicrosporidiaDB:VICG_00978"/>
<dbReference type="GO" id="GO:0006412">
    <property type="term" value="P:translation"/>
    <property type="evidence" value="ECO:0007669"/>
    <property type="project" value="UniProtKB-UniRule"/>
</dbReference>
<dbReference type="InterPro" id="IPR027500">
    <property type="entry name" value="Ribosomal_eS1_euk"/>
</dbReference>
<accession>L2GM91</accession>
<keyword evidence="1 4" id="KW-0963">Cytoplasm</keyword>
<dbReference type="GO" id="GO:0022627">
    <property type="term" value="C:cytosolic small ribosomal subunit"/>
    <property type="evidence" value="ECO:0007669"/>
    <property type="project" value="UniProtKB-UniRule"/>
</dbReference>
<evidence type="ECO:0000256" key="1">
    <source>
        <dbReference type="ARBA" id="ARBA00022490"/>
    </source>
</evidence>
<dbReference type="PANTHER" id="PTHR11830">
    <property type="entry name" value="40S RIBOSOMAL PROTEIN S3A"/>
    <property type="match status" value="1"/>
</dbReference>
<dbReference type="RefSeq" id="XP_007604425.1">
    <property type="nucleotide sequence ID" value="XM_007604363.1"/>
</dbReference>
<evidence type="ECO:0000256" key="3">
    <source>
        <dbReference type="ARBA" id="ARBA00023274"/>
    </source>
</evidence>
<dbReference type="Proteomes" id="UP000011082">
    <property type="component" value="Unassembled WGS sequence"/>
</dbReference>
<dbReference type="HOGENOM" id="CLU_062507_0_2_1"/>
<dbReference type="EMBL" id="JH370136">
    <property type="protein sequence ID" value="ELA41961.1"/>
    <property type="molecule type" value="Genomic_DNA"/>
</dbReference>
<comment type="subcellular location">
    <subcellularLocation>
        <location evidence="4">Cytoplasm</location>
    </subcellularLocation>
</comment>
<dbReference type="Pfam" id="PF01015">
    <property type="entry name" value="Ribosomal_S3Ae"/>
    <property type="match status" value="1"/>
</dbReference>
<evidence type="ECO:0000256" key="5">
    <source>
        <dbReference type="SAM" id="MobiDB-lite"/>
    </source>
</evidence>
<keyword evidence="7" id="KW-1185">Reference proteome</keyword>
<reference evidence="7" key="1">
    <citation type="submission" date="2011-05" db="EMBL/GenBank/DDBJ databases">
        <title>The genome sequence of Vittaforma corneae strain ATCC 50505.</title>
        <authorList>
            <consortium name="The Broad Institute Genome Sequencing Platform"/>
            <person name="Cuomo C."/>
            <person name="Didier E."/>
            <person name="Bowers L."/>
            <person name="Young S.K."/>
            <person name="Zeng Q."/>
            <person name="Gargeya S."/>
            <person name="Fitzgerald M."/>
            <person name="Haas B."/>
            <person name="Abouelleil A."/>
            <person name="Alvarado L."/>
            <person name="Arachchi H.M."/>
            <person name="Berlin A."/>
            <person name="Chapman S.B."/>
            <person name="Gearin G."/>
            <person name="Goldberg J."/>
            <person name="Griggs A."/>
            <person name="Gujja S."/>
            <person name="Hansen M."/>
            <person name="Heiman D."/>
            <person name="Howarth C."/>
            <person name="Larimer J."/>
            <person name="Lui A."/>
            <person name="MacDonald P.J.P."/>
            <person name="McCowen C."/>
            <person name="Montmayeur A."/>
            <person name="Murphy C."/>
            <person name="Neiman D."/>
            <person name="Pearson M."/>
            <person name="Priest M."/>
            <person name="Roberts A."/>
            <person name="Saif S."/>
            <person name="Shea T."/>
            <person name="Sisk P."/>
            <person name="Stolte C."/>
            <person name="Sykes S."/>
            <person name="Wortman J."/>
            <person name="Nusbaum C."/>
            <person name="Birren B."/>
        </authorList>
    </citation>
    <scope>NUCLEOTIDE SEQUENCE [LARGE SCALE GENOMIC DNA]</scope>
    <source>
        <strain evidence="7">ATCC 50505</strain>
    </source>
</reference>
<evidence type="ECO:0000256" key="4">
    <source>
        <dbReference type="HAMAP-Rule" id="MF_03122"/>
    </source>
</evidence>
<evidence type="ECO:0000313" key="7">
    <source>
        <dbReference type="Proteomes" id="UP000011082"/>
    </source>
</evidence>
<comment type="similarity">
    <text evidence="4">Belongs to the eukaryotic ribosomal protein eS1 family.</text>
</comment>
<dbReference type="OrthoDB" id="9834376at2759"/>
<keyword evidence="3 4" id="KW-0687">Ribonucleoprotein</keyword>
<dbReference type="SMART" id="SM01397">
    <property type="entry name" value="Ribosomal_S3Ae"/>
    <property type="match status" value="1"/>
</dbReference>
<keyword evidence="4" id="KW-0007">Acetylation</keyword>
<dbReference type="InParanoid" id="L2GM91"/>
<feature type="modified residue" description="N-acetylalanine; partial" evidence="4">
    <location>
        <position position="5"/>
    </location>
</feature>
<dbReference type="STRING" id="993615.L2GM91"/>
<dbReference type="HAMAP" id="MF_03122">
    <property type="entry name" value="Ribosomal_eS1_euk"/>
    <property type="match status" value="1"/>
</dbReference>
<name>L2GM91_VITCO</name>
<comment type="caution">
    <text evidence="4">Lacks conserved residue(s) required for the propagation of feature annotation.</text>
</comment>
<dbReference type="InterPro" id="IPR001593">
    <property type="entry name" value="Ribosomal_eS1"/>
</dbReference>
<dbReference type="GeneID" id="19881690"/>
<dbReference type="AlphaFoldDB" id="L2GM91"/>
<sequence>MAIRASGQYVSKNKGSRKTKSRAKENRFSKKQSFNLVTSPIFPVTHHGKTYHPKTKAKQDLTSFLVGRTFKVNQGDLNGMNTETHRNFCFKVGDVRGNDCLGFFNGMYMARDKLANMIRKWHSLIDAHLDLTTSDGSIWRVFVHAVTKRLPGQVKRNSYCQTTQAKKIRKIIFEVLTEEFEGIDVDKLVKKLSTEAVGKEVENRCAKIYPLTAVISKVKPIKNMKIVEALNAKNVAQSNAPEANQFIIAEEAN</sequence>
<comment type="subunit">
    <text evidence="4">Component of the small ribosomal subunit. Mature ribosomes consist of a small (40S) and a large (60S) subunit. The 40S subunit contains about 33 different proteins and 1 molecule of RNA (18S). The 60S subunit contains about 49 different proteins and 3 molecules of RNA (25S, 5.8S and 5S).</text>
</comment>
<dbReference type="OMA" id="MCEIITR"/>
<dbReference type="GO" id="GO:0003735">
    <property type="term" value="F:structural constituent of ribosome"/>
    <property type="evidence" value="ECO:0007669"/>
    <property type="project" value="UniProtKB-UniRule"/>
</dbReference>